<gene>
    <name evidence="2" type="ORF">O181_059089</name>
</gene>
<dbReference type="Proteomes" id="UP000765509">
    <property type="component" value="Unassembled WGS sequence"/>
</dbReference>
<feature type="region of interest" description="Disordered" evidence="1">
    <location>
        <begin position="53"/>
        <end position="82"/>
    </location>
</feature>
<reference evidence="2" key="1">
    <citation type="submission" date="2021-03" db="EMBL/GenBank/DDBJ databases">
        <title>Draft genome sequence of rust myrtle Austropuccinia psidii MF-1, a brazilian biotype.</title>
        <authorList>
            <person name="Quecine M.C."/>
            <person name="Pachon D.M.R."/>
            <person name="Bonatelli M.L."/>
            <person name="Correr F.H."/>
            <person name="Franceschini L.M."/>
            <person name="Leite T.F."/>
            <person name="Margarido G.R.A."/>
            <person name="Almeida C.A."/>
            <person name="Ferrarezi J.A."/>
            <person name="Labate C.A."/>
        </authorList>
    </citation>
    <scope>NUCLEOTIDE SEQUENCE</scope>
    <source>
        <strain evidence="2">MF-1</strain>
    </source>
</reference>
<dbReference type="EMBL" id="AVOT02027358">
    <property type="protein sequence ID" value="MBW0519374.1"/>
    <property type="molecule type" value="Genomic_DNA"/>
</dbReference>
<dbReference type="AlphaFoldDB" id="A0A9Q3EDM4"/>
<proteinExistence type="predicted"/>
<keyword evidence="3" id="KW-1185">Reference proteome</keyword>
<evidence type="ECO:0000256" key="1">
    <source>
        <dbReference type="SAM" id="MobiDB-lite"/>
    </source>
</evidence>
<protein>
    <submittedName>
        <fullName evidence="2">Uncharacterized protein</fullName>
    </submittedName>
</protein>
<name>A0A9Q3EDM4_9BASI</name>
<evidence type="ECO:0000313" key="3">
    <source>
        <dbReference type="Proteomes" id="UP000765509"/>
    </source>
</evidence>
<accession>A0A9Q3EDM4</accession>
<sequence>MENGRQGVQPRVTLERTCRKYSEDFPQRDILQRTYHRIGIEPERAYSDSFRLTRSGQPTKLPNGFTPLRQQKTSGKESPYFPILGNIQDRERNIGKEQDFF</sequence>
<evidence type="ECO:0000313" key="2">
    <source>
        <dbReference type="EMBL" id="MBW0519374.1"/>
    </source>
</evidence>
<organism evidence="2 3">
    <name type="scientific">Austropuccinia psidii MF-1</name>
    <dbReference type="NCBI Taxonomy" id="1389203"/>
    <lineage>
        <taxon>Eukaryota</taxon>
        <taxon>Fungi</taxon>
        <taxon>Dikarya</taxon>
        <taxon>Basidiomycota</taxon>
        <taxon>Pucciniomycotina</taxon>
        <taxon>Pucciniomycetes</taxon>
        <taxon>Pucciniales</taxon>
        <taxon>Sphaerophragmiaceae</taxon>
        <taxon>Austropuccinia</taxon>
    </lineage>
</organism>
<comment type="caution">
    <text evidence="2">The sequence shown here is derived from an EMBL/GenBank/DDBJ whole genome shotgun (WGS) entry which is preliminary data.</text>
</comment>